<feature type="region of interest" description="Disordered" evidence="1">
    <location>
        <begin position="156"/>
        <end position="217"/>
    </location>
</feature>
<dbReference type="STRING" id="1314776.A0A166J600"/>
<dbReference type="PANTHER" id="PTHR12069:SF0">
    <property type="entry name" value="DNA-DIRECTED RNA POLYMERASE III SUBUNIT RPC5"/>
    <property type="match status" value="1"/>
</dbReference>
<proteinExistence type="predicted"/>
<evidence type="ECO:0008006" key="4">
    <source>
        <dbReference type="Google" id="ProtNLM"/>
    </source>
</evidence>
<dbReference type="Proteomes" id="UP000076798">
    <property type="component" value="Unassembled WGS sequence"/>
</dbReference>
<feature type="compositionally biased region" description="Basic and acidic residues" evidence="1">
    <location>
        <begin position="65"/>
        <end position="86"/>
    </location>
</feature>
<protein>
    <recommendedName>
        <fullName evidence="4">DNA-directed RNA polymerase III subunit Rpc5</fullName>
    </recommendedName>
</protein>
<keyword evidence="3" id="KW-1185">Reference proteome</keyword>
<evidence type="ECO:0000313" key="2">
    <source>
        <dbReference type="EMBL" id="KZT44404.1"/>
    </source>
</evidence>
<gene>
    <name evidence="2" type="ORF">SISSUDRAFT_1012541</name>
</gene>
<dbReference type="EMBL" id="KV428004">
    <property type="protein sequence ID" value="KZT44404.1"/>
    <property type="molecule type" value="Genomic_DNA"/>
</dbReference>
<dbReference type="PANTHER" id="PTHR12069">
    <property type="entry name" value="DNA-DIRECTED RNA POLYMERASES III 80 KDA POLYPEPTIDE RNA POLYMERASE III SUBUNIT 5"/>
    <property type="match status" value="1"/>
</dbReference>
<evidence type="ECO:0000313" key="3">
    <source>
        <dbReference type="Proteomes" id="UP000076798"/>
    </source>
</evidence>
<evidence type="ECO:0000256" key="1">
    <source>
        <dbReference type="SAM" id="MobiDB-lite"/>
    </source>
</evidence>
<dbReference type="OrthoDB" id="340681at2759"/>
<feature type="region of interest" description="Disordered" evidence="1">
    <location>
        <begin position="65"/>
        <end position="105"/>
    </location>
</feature>
<accession>A0A166J600</accession>
<dbReference type="GO" id="GO:0042797">
    <property type="term" value="P:tRNA transcription by RNA polymerase III"/>
    <property type="evidence" value="ECO:0007669"/>
    <property type="project" value="TreeGrafter"/>
</dbReference>
<feature type="compositionally biased region" description="Basic and acidic residues" evidence="1">
    <location>
        <begin position="183"/>
        <end position="210"/>
    </location>
</feature>
<reference evidence="2 3" key="1">
    <citation type="journal article" date="2016" name="Mol. Biol. Evol.">
        <title>Comparative Genomics of Early-Diverging Mushroom-Forming Fungi Provides Insights into the Origins of Lignocellulose Decay Capabilities.</title>
        <authorList>
            <person name="Nagy L.G."/>
            <person name="Riley R."/>
            <person name="Tritt A."/>
            <person name="Adam C."/>
            <person name="Daum C."/>
            <person name="Floudas D."/>
            <person name="Sun H."/>
            <person name="Yadav J.S."/>
            <person name="Pangilinan J."/>
            <person name="Larsson K.H."/>
            <person name="Matsuura K."/>
            <person name="Barry K."/>
            <person name="Labutti K."/>
            <person name="Kuo R."/>
            <person name="Ohm R.A."/>
            <person name="Bhattacharya S.S."/>
            <person name="Shirouzu T."/>
            <person name="Yoshinaga Y."/>
            <person name="Martin F.M."/>
            <person name="Grigoriev I.V."/>
            <person name="Hibbett D.S."/>
        </authorList>
    </citation>
    <scope>NUCLEOTIDE SEQUENCE [LARGE SCALE GENOMIC DNA]</scope>
    <source>
        <strain evidence="2 3">HHB10207 ss-3</strain>
    </source>
</reference>
<dbReference type="GO" id="GO:0005666">
    <property type="term" value="C:RNA polymerase III complex"/>
    <property type="evidence" value="ECO:0007669"/>
    <property type="project" value="TreeGrafter"/>
</dbReference>
<dbReference type="Pfam" id="PF04801">
    <property type="entry name" value="RPC5"/>
    <property type="match status" value="1"/>
</dbReference>
<name>A0A166J600_9AGAM</name>
<feature type="compositionally biased region" description="Basic and acidic residues" evidence="1">
    <location>
        <begin position="94"/>
        <end position="105"/>
    </location>
</feature>
<sequence>MEDTIEAVLPVYYSNTLDPNIHLYQFPLLERPLHIPPAAAASGKIITARHKQSIARTEIHVPLDTRQEVWNPERGRELGQARHGSDKANAPPDRNARDDPNPRLTEVRLRSELVPSKGDYMLGILHGNAIHLHPLQQVHQLRPSLEYLDFISQKNARRNRADSDSDSDDGPPPDPDDLVPEVETPKARKPAGEAKEVQVSARKGDDKGGDQRSIGLSSVRREILSQIRLEEEENWEPLEYHDEEAADSIQIFEELTRASDRVLISKGSIRDVMQDISENSDLPPSK</sequence>
<organism evidence="2 3">
    <name type="scientific">Sistotremastrum suecicum HHB10207 ss-3</name>
    <dbReference type="NCBI Taxonomy" id="1314776"/>
    <lineage>
        <taxon>Eukaryota</taxon>
        <taxon>Fungi</taxon>
        <taxon>Dikarya</taxon>
        <taxon>Basidiomycota</taxon>
        <taxon>Agaricomycotina</taxon>
        <taxon>Agaricomycetes</taxon>
        <taxon>Sistotremastrales</taxon>
        <taxon>Sistotremastraceae</taxon>
        <taxon>Sistotremastrum</taxon>
    </lineage>
</organism>
<dbReference type="AlphaFoldDB" id="A0A166J600"/>
<dbReference type="InterPro" id="IPR006886">
    <property type="entry name" value="RNA_pol_III_Rpc5"/>
</dbReference>
<feature type="compositionally biased region" description="Acidic residues" evidence="1">
    <location>
        <begin position="164"/>
        <end position="180"/>
    </location>
</feature>